<reference evidence="2 3" key="1">
    <citation type="submission" date="2015-03" db="EMBL/GenBank/DDBJ databases">
        <title>Draft genome of Stenotrophomonas maltophila isolated from urine specimen.</title>
        <authorList>
            <person name="Murugan N."/>
            <person name="Malathi J."/>
            <person name="Umashankar V."/>
            <person name="Madhavan H."/>
        </authorList>
    </citation>
    <scope>NUCLEOTIDE SEQUENCE [LARGE SCALE GENOMIC DNA]</scope>
    <source>
        <strain evidence="2 3">JMNMN1</strain>
    </source>
</reference>
<dbReference type="EMBL" id="JZRZ01000015">
    <property type="protein sequence ID" value="KKD57395.1"/>
    <property type="molecule type" value="Genomic_DNA"/>
</dbReference>
<sequence>MALQAKDRKLLMTAQAGNPGGPIVAMASGRAFAWGNYGDGMMGIFLNEQEPGIESMTWSINDIFSGAERRLPSIRKACSSIRRLTALSASSRPNRRTTSRRTPTPTT</sequence>
<feature type="region of interest" description="Disordered" evidence="1">
    <location>
        <begin position="85"/>
        <end position="107"/>
    </location>
</feature>
<dbReference type="AlphaFoldDB" id="A0A0F5ZQX5"/>
<dbReference type="Proteomes" id="UP000243478">
    <property type="component" value="Unassembled WGS sequence"/>
</dbReference>
<accession>A0A0F5ZQX5</accession>
<gene>
    <name evidence="2" type="ORF">VM57_08210</name>
</gene>
<evidence type="ECO:0000313" key="3">
    <source>
        <dbReference type="Proteomes" id="UP000243478"/>
    </source>
</evidence>
<organism evidence="2 3">
    <name type="scientific">Stenotrophomonas maltophilia</name>
    <name type="common">Pseudomonas maltophilia</name>
    <name type="synonym">Xanthomonas maltophilia</name>
    <dbReference type="NCBI Taxonomy" id="40324"/>
    <lineage>
        <taxon>Bacteria</taxon>
        <taxon>Pseudomonadati</taxon>
        <taxon>Pseudomonadota</taxon>
        <taxon>Gammaproteobacteria</taxon>
        <taxon>Lysobacterales</taxon>
        <taxon>Lysobacteraceae</taxon>
        <taxon>Stenotrophomonas</taxon>
        <taxon>Stenotrophomonas maltophilia group</taxon>
    </lineage>
</organism>
<evidence type="ECO:0000313" key="2">
    <source>
        <dbReference type="EMBL" id="KKD57395.1"/>
    </source>
</evidence>
<dbReference type="PATRIC" id="fig|40324.63.peg.3034"/>
<protein>
    <submittedName>
        <fullName evidence="2">Uncharacterized protein</fullName>
    </submittedName>
</protein>
<name>A0A0F5ZQX5_STEMA</name>
<comment type="caution">
    <text evidence="2">The sequence shown here is derived from an EMBL/GenBank/DDBJ whole genome shotgun (WGS) entry which is preliminary data.</text>
</comment>
<proteinExistence type="predicted"/>
<evidence type="ECO:0000256" key="1">
    <source>
        <dbReference type="SAM" id="MobiDB-lite"/>
    </source>
</evidence>